<dbReference type="GO" id="GO:0006891">
    <property type="term" value="P:intra-Golgi vesicle-mediated transport"/>
    <property type="evidence" value="ECO:0007669"/>
    <property type="project" value="UniProtKB-UniRule"/>
</dbReference>
<evidence type="ECO:0000256" key="7">
    <source>
        <dbReference type="ARBA" id="ARBA00023136"/>
    </source>
</evidence>
<evidence type="ECO:0000256" key="9">
    <source>
        <dbReference type="ARBA" id="ARBA00043873"/>
    </source>
</evidence>
<dbReference type="GO" id="GO:0015031">
    <property type="term" value="P:protein transport"/>
    <property type="evidence" value="ECO:0007669"/>
    <property type="project" value="UniProtKB-KW"/>
</dbReference>
<protein>
    <recommendedName>
        <fullName evidence="3 10">Conserved oligomeric Golgi complex subunit 6</fullName>
        <shortName evidence="10">COG complex subunit 6</shortName>
    </recommendedName>
    <alternativeName>
        <fullName evidence="8 10">Component of oligomeric Golgi complex 6</fullName>
    </alternativeName>
</protein>
<name>A0A8J5UXX6_9ASCO</name>
<accession>A0A8J5UXX6</accession>
<proteinExistence type="inferred from homology"/>
<dbReference type="Pfam" id="PF06419">
    <property type="entry name" value="COG6_N"/>
    <property type="match status" value="1"/>
</dbReference>
<sequence>MDFVDFNTFDKSSDGDSLLPQPQPALSLTNIESLSKRFTSNLNTNLSRILKSDGKQDKSQTINENERTQDDSIAEKYAQMSLSLLSKDKPVDDSVEVVNKSDSQVPSTNTLTTRLSRVLNDSLSDSHIREIFTHLEEKVINDDEYVTELIEPGVIGSMTRKKLRGKIETELIKNQSLILKEYAPLVKQLKAIESRLNKLNELNKSTNEKIIKNYQFSTDFNNQIKHLIDEQKLIGLKKSLLISFKDKFTLNEYEEFILTSGDLNEEFFTVLSKAETINENCSILLSIDNPQLGLKIINKSNHIINKARDRIVTYTNKTLSNLYSLNQKSRLVILHQCFRYLKTQFNYFSSIVTIFSETRSKSLVDEFYKQIQCDIDSNPSKSDLSRPIFLSAHDPVRFVGDLLAYVHSIAVNESETMNSIFLLDEIEDQKEREEFKSIIQDVLDKILKSLSRPVKSKVESIISSETKLSIIFQIFNLVELYSFMFDKQLKDAGNFVDTVKNLVKTCQDRIFMIITNRLATIRTSNSAQLELNLDLQPPEWIIEFYGDILPIVDQMTTETILNLPDEESSKFLKLIVNEPIEVFYQHVKDNKLFSNKLDLLIIKQNFLDLILTKIIPINLLSNKVLEINDMIDGLTQELIEYELQNILKNCNLLDYYNIINMICPFTDDFFEVSIYEPIKENKLYSIDGFVKTDEILQNYLPNAMIEIQQELLKLNSPIVVNEVVNSSFISLVKFYNKLNIINQEYLDFNFTWSDFDLATLLGIEDAYVKELEKSI</sequence>
<keyword evidence="6 10" id="KW-0333">Golgi apparatus</keyword>
<evidence type="ECO:0000256" key="3">
    <source>
        <dbReference type="ARBA" id="ARBA00020973"/>
    </source>
</evidence>
<dbReference type="GeneID" id="73469363"/>
<dbReference type="Pfam" id="PF20653">
    <property type="entry name" value="COG6_C"/>
    <property type="match status" value="1"/>
</dbReference>
<evidence type="ECO:0000256" key="10">
    <source>
        <dbReference type="RuleBase" id="RU365075"/>
    </source>
</evidence>
<feature type="domain" description="Conserved Oligomeric Golgi complex subunit 6 C-terminal" evidence="12">
    <location>
        <begin position="291"/>
        <end position="761"/>
    </location>
</feature>
<dbReference type="EMBL" id="JAGSYN010000113">
    <property type="protein sequence ID" value="KAG7663935.1"/>
    <property type="molecule type" value="Genomic_DNA"/>
</dbReference>
<evidence type="ECO:0000313" key="14">
    <source>
        <dbReference type="Proteomes" id="UP000694255"/>
    </source>
</evidence>
<reference evidence="13 14" key="1">
    <citation type="journal article" date="2021" name="DNA Res.">
        <title>Genome analysis of Candida subhashii reveals its hybrid nature and dual mitochondrial genome conformations.</title>
        <authorList>
            <person name="Mixao V."/>
            <person name="Hegedusova E."/>
            <person name="Saus E."/>
            <person name="Pryszcz L.P."/>
            <person name="Cillingova A."/>
            <person name="Nosek J."/>
            <person name="Gabaldon T."/>
        </authorList>
    </citation>
    <scope>NUCLEOTIDE SEQUENCE [LARGE SCALE GENOMIC DNA]</scope>
    <source>
        <strain evidence="13 14">CBS 10753</strain>
    </source>
</reference>
<keyword evidence="14" id="KW-1185">Reference proteome</keyword>
<comment type="function">
    <text evidence="9">Acts as a component of the peripheral membrane COG complex that is involved in intra-Golgi protein trafficking. COG is located at the cis-Golgi, and regulates tethering of retrograde intra-Golgi vesicles and possibly a number of other membrane trafficking events.</text>
</comment>
<keyword evidence="5 10" id="KW-0653">Protein transport</keyword>
<comment type="similarity">
    <text evidence="2 10">Belongs to the COG6 family.</text>
</comment>
<comment type="subcellular location">
    <subcellularLocation>
        <location evidence="1 10">Golgi apparatus membrane</location>
        <topology evidence="1 10">Peripheral membrane protein</topology>
    </subcellularLocation>
</comment>
<keyword evidence="7 10" id="KW-0472">Membrane</keyword>
<dbReference type="InterPro" id="IPR048368">
    <property type="entry name" value="COG6_N"/>
</dbReference>
<dbReference type="PANTHER" id="PTHR21506:SF0">
    <property type="entry name" value="CONSERVED OLIGOMERIC GOLGI COMPLEX SUBUNIT 6"/>
    <property type="match status" value="1"/>
</dbReference>
<evidence type="ECO:0000256" key="1">
    <source>
        <dbReference type="ARBA" id="ARBA00004395"/>
    </source>
</evidence>
<comment type="caution">
    <text evidence="13">The sequence shown here is derived from an EMBL/GenBank/DDBJ whole genome shotgun (WGS) entry which is preliminary data.</text>
</comment>
<dbReference type="GO" id="GO:0017119">
    <property type="term" value="C:Golgi transport complex"/>
    <property type="evidence" value="ECO:0007669"/>
    <property type="project" value="UniProtKB-UniRule"/>
</dbReference>
<dbReference type="SMART" id="SM01087">
    <property type="entry name" value="COG6"/>
    <property type="match status" value="1"/>
</dbReference>
<keyword evidence="4 10" id="KW-0813">Transport</keyword>
<evidence type="ECO:0000256" key="6">
    <source>
        <dbReference type="ARBA" id="ARBA00023034"/>
    </source>
</evidence>
<organism evidence="13 14">
    <name type="scientific">[Candida] subhashii</name>
    <dbReference type="NCBI Taxonomy" id="561895"/>
    <lineage>
        <taxon>Eukaryota</taxon>
        <taxon>Fungi</taxon>
        <taxon>Dikarya</taxon>
        <taxon>Ascomycota</taxon>
        <taxon>Saccharomycotina</taxon>
        <taxon>Pichiomycetes</taxon>
        <taxon>Debaryomycetaceae</taxon>
        <taxon>Spathaspora</taxon>
    </lineage>
</organism>
<comment type="subunit">
    <text evidence="10">Component of the conserved oligomeric Golgi complex.</text>
</comment>
<evidence type="ECO:0000259" key="11">
    <source>
        <dbReference type="Pfam" id="PF06419"/>
    </source>
</evidence>
<evidence type="ECO:0000313" key="13">
    <source>
        <dbReference type="EMBL" id="KAG7663935.1"/>
    </source>
</evidence>
<dbReference type="Proteomes" id="UP000694255">
    <property type="component" value="Unassembled WGS sequence"/>
</dbReference>
<dbReference type="InterPro" id="IPR048369">
    <property type="entry name" value="COG6_C"/>
</dbReference>
<dbReference type="InterPro" id="IPR010490">
    <property type="entry name" value="COG6"/>
</dbReference>
<comment type="function">
    <text evidence="10">Acts as component of the peripheral membrane COG complex that is involved in intra-Golgi protein trafficking. COG is located at the cis-Golgi, and regulates tethering of retrograde intra-Golgi vesicles and possibly a number of other membrane trafficking events.</text>
</comment>
<gene>
    <name evidence="13" type="ORF">J8A68_002562</name>
</gene>
<evidence type="ECO:0000256" key="8">
    <source>
        <dbReference type="ARBA" id="ARBA00031348"/>
    </source>
</evidence>
<evidence type="ECO:0000256" key="2">
    <source>
        <dbReference type="ARBA" id="ARBA00011023"/>
    </source>
</evidence>
<feature type="domain" description="Conserved oligomeric complex COG6 N-terminal" evidence="11">
    <location>
        <begin position="159"/>
        <end position="261"/>
    </location>
</feature>
<dbReference type="GO" id="GO:0000139">
    <property type="term" value="C:Golgi membrane"/>
    <property type="evidence" value="ECO:0007669"/>
    <property type="project" value="UniProtKB-SubCell"/>
</dbReference>
<dbReference type="AlphaFoldDB" id="A0A8J5UXX6"/>
<evidence type="ECO:0000259" key="12">
    <source>
        <dbReference type="Pfam" id="PF20653"/>
    </source>
</evidence>
<evidence type="ECO:0000256" key="4">
    <source>
        <dbReference type="ARBA" id="ARBA00022448"/>
    </source>
</evidence>
<dbReference type="PANTHER" id="PTHR21506">
    <property type="entry name" value="COMPONENT OF OLIGOMERIC GOLGI COMPLEX 6"/>
    <property type="match status" value="1"/>
</dbReference>
<dbReference type="OrthoDB" id="272987at2759"/>
<evidence type="ECO:0000256" key="5">
    <source>
        <dbReference type="ARBA" id="ARBA00022927"/>
    </source>
</evidence>
<dbReference type="RefSeq" id="XP_049264167.1">
    <property type="nucleotide sequence ID" value="XM_049406326.1"/>
</dbReference>